<evidence type="ECO:0000313" key="2">
    <source>
        <dbReference type="EMBL" id="GER39931.1"/>
    </source>
</evidence>
<organism evidence="2 3">
    <name type="scientific">Striga asiatica</name>
    <name type="common">Asiatic witchweed</name>
    <name type="synonym">Buchnera asiatica</name>
    <dbReference type="NCBI Taxonomy" id="4170"/>
    <lineage>
        <taxon>Eukaryota</taxon>
        <taxon>Viridiplantae</taxon>
        <taxon>Streptophyta</taxon>
        <taxon>Embryophyta</taxon>
        <taxon>Tracheophyta</taxon>
        <taxon>Spermatophyta</taxon>
        <taxon>Magnoliopsida</taxon>
        <taxon>eudicotyledons</taxon>
        <taxon>Gunneridae</taxon>
        <taxon>Pentapetalae</taxon>
        <taxon>asterids</taxon>
        <taxon>lamiids</taxon>
        <taxon>Lamiales</taxon>
        <taxon>Orobanchaceae</taxon>
        <taxon>Buchnereae</taxon>
        <taxon>Striga</taxon>
    </lineage>
</organism>
<reference evidence="3" key="1">
    <citation type="journal article" date="2019" name="Curr. Biol.">
        <title>Genome Sequence of Striga asiatica Provides Insight into the Evolution of Plant Parasitism.</title>
        <authorList>
            <person name="Yoshida S."/>
            <person name="Kim S."/>
            <person name="Wafula E.K."/>
            <person name="Tanskanen J."/>
            <person name="Kim Y.M."/>
            <person name="Honaas L."/>
            <person name="Yang Z."/>
            <person name="Spallek T."/>
            <person name="Conn C.E."/>
            <person name="Ichihashi Y."/>
            <person name="Cheong K."/>
            <person name="Cui S."/>
            <person name="Der J.P."/>
            <person name="Gundlach H."/>
            <person name="Jiao Y."/>
            <person name="Hori C."/>
            <person name="Ishida J.K."/>
            <person name="Kasahara H."/>
            <person name="Kiba T."/>
            <person name="Kim M.S."/>
            <person name="Koo N."/>
            <person name="Laohavisit A."/>
            <person name="Lee Y.H."/>
            <person name="Lumba S."/>
            <person name="McCourt P."/>
            <person name="Mortimer J.C."/>
            <person name="Mutuku J.M."/>
            <person name="Nomura T."/>
            <person name="Sasaki-Sekimoto Y."/>
            <person name="Seto Y."/>
            <person name="Wang Y."/>
            <person name="Wakatake T."/>
            <person name="Sakakibara H."/>
            <person name="Demura T."/>
            <person name="Yamaguchi S."/>
            <person name="Yoneyama K."/>
            <person name="Manabe R.I."/>
            <person name="Nelson D.C."/>
            <person name="Schulman A.H."/>
            <person name="Timko M.P."/>
            <person name="dePamphilis C.W."/>
            <person name="Choi D."/>
            <person name="Shirasu K."/>
        </authorList>
    </citation>
    <scope>NUCLEOTIDE SEQUENCE [LARGE SCALE GENOMIC DNA]</scope>
    <source>
        <strain evidence="3">cv. UVA1</strain>
    </source>
</reference>
<accession>A0A5A7Q7C2</accession>
<comment type="caution">
    <text evidence="2">The sequence shown here is derived from an EMBL/GenBank/DDBJ whole genome shotgun (WGS) entry which is preliminary data.</text>
</comment>
<dbReference type="Proteomes" id="UP000325081">
    <property type="component" value="Unassembled WGS sequence"/>
</dbReference>
<proteinExistence type="predicted"/>
<keyword evidence="3" id="KW-1185">Reference proteome</keyword>
<name>A0A5A7Q7C2_STRAF</name>
<evidence type="ECO:0000256" key="1">
    <source>
        <dbReference type="SAM" id="MobiDB-lite"/>
    </source>
</evidence>
<dbReference type="AlphaFoldDB" id="A0A5A7Q7C2"/>
<feature type="region of interest" description="Disordered" evidence="1">
    <location>
        <begin position="1"/>
        <end position="31"/>
    </location>
</feature>
<gene>
    <name evidence="2" type="ORF">STAS_16564</name>
</gene>
<evidence type="ECO:0000313" key="3">
    <source>
        <dbReference type="Proteomes" id="UP000325081"/>
    </source>
</evidence>
<dbReference type="EMBL" id="BKCP01005783">
    <property type="protein sequence ID" value="GER39931.1"/>
    <property type="molecule type" value="Genomic_DNA"/>
</dbReference>
<protein>
    <submittedName>
        <fullName evidence="2">Septin-1</fullName>
    </submittedName>
</protein>
<sequence>MSIDFPKPNYLSPNPQIDIPSEIRNPKSVDSPESRRIFNQWIFFYLTSFTHRVIKEGYKAGNLKSKQVYCAKKNKHRKGQNMGVACLDTDEVSSKVVINAFTKKQGLTNFNVTNIDENAKESKGISSCAKSWHSDDSGPGAKCGLFNFARKIMYVCPHEATTLSKMIRMLNV</sequence>